<name>A0ABV0QQ36_9TELE</name>
<dbReference type="EMBL" id="JAHRIN010018391">
    <property type="protein sequence ID" value="MEQ2197940.1"/>
    <property type="molecule type" value="Genomic_DNA"/>
</dbReference>
<evidence type="ECO:0000313" key="2">
    <source>
        <dbReference type="EMBL" id="MEQ2197940.1"/>
    </source>
</evidence>
<keyword evidence="3" id="KW-1185">Reference proteome</keyword>
<organism evidence="2 3">
    <name type="scientific">Xenoophorus captivus</name>
    <dbReference type="NCBI Taxonomy" id="1517983"/>
    <lineage>
        <taxon>Eukaryota</taxon>
        <taxon>Metazoa</taxon>
        <taxon>Chordata</taxon>
        <taxon>Craniata</taxon>
        <taxon>Vertebrata</taxon>
        <taxon>Euteleostomi</taxon>
        <taxon>Actinopterygii</taxon>
        <taxon>Neopterygii</taxon>
        <taxon>Teleostei</taxon>
        <taxon>Neoteleostei</taxon>
        <taxon>Acanthomorphata</taxon>
        <taxon>Ovalentaria</taxon>
        <taxon>Atherinomorphae</taxon>
        <taxon>Cyprinodontiformes</taxon>
        <taxon>Goodeidae</taxon>
        <taxon>Xenoophorus</taxon>
    </lineage>
</organism>
<dbReference type="Proteomes" id="UP001434883">
    <property type="component" value="Unassembled WGS sequence"/>
</dbReference>
<reference evidence="2 3" key="1">
    <citation type="submission" date="2021-06" db="EMBL/GenBank/DDBJ databases">
        <authorList>
            <person name="Palmer J.M."/>
        </authorList>
    </citation>
    <scope>NUCLEOTIDE SEQUENCE [LARGE SCALE GENOMIC DNA]</scope>
    <source>
        <strain evidence="2 3">XC_2019</strain>
        <tissue evidence="2">Muscle</tissue>
    </source>
</reference>
<gene>
    <name evidence="2" type="ORF">XENOCAPTIV_005410</name>
</gene>
<feature type="compositionally biased region" description="Basic and acidic residues" evidence="1">
    <location>
        <begin position="57"/>
        <end position="76"/>
    </location>
</feature>
<comment type="caution">
    <text evidence="2">The sequence shown here is derived from an EMBL/GenBank/DDBJ whole genome shotgun (WGS) entry which is preliminary data.</text>
</comment>
<protein>
    <submittedName>
        <fullName evidence="2">Uncharacterized protein</fullName>
    </submittedName>
</protein>
<evidence type="ECO:0000313" key="3">
    <source>
        <dbReference type="Proteomes" id="UP001434883"/>
    </source>
</evidence>
<sequence>MLHVRPRGGIDPLGCACLRSPDAGESRALKPPEHIIWVLTAKDLRSSPCPAPPERCSSARDARGRTRISKGKEQLRRRPSHPLSIIKCRADERGGCNVNGGSGQMSGVCEDVLVADSYLPTAAAALNTGLEAAHSAAAPPVDGGIKWTAVKAAETALPAGYRVAWEADTP</sequence>
<feature type="region of interest" description="Disordered" evidence="1">
    <location>
        <begin position="45"/>
        <end position="79"/>
    </location>
</feature>
<proteinExistence type="predicted"/>
<evidence type="ECO:0000256" key="1">
    <source>
        <dbReference type="SAM" id="MobiDB-lite"/>
    </source>
</evidence>
<accession>A0ABV0QQ36</accession>